<protein>
    <submittedName>
        <fullName evidence="2">Uncharacterized protein</fullName>
    </submittedName>
</protein>
<proteinExistence type="predicted"/>
<evidence type="ECO:0000313" key="2">
    <source>
        <dbReference type="EMBL" id="KAF6743312.1"/>
    </source>
</evidence>
<dbReference type="AlphaFoldDB" id="A0A8H6LWI8"/>
<dbReference type="EMBL" id="JACGCI010000148">
    <property type="protein sequence ID" value="KAF6743312.1"/>
    <property type="molecule type" value="Genomic_DNA"/>
</dbReference>
<sequence>MSKQPKITKRQTYMRRETLNSRIQLEVMDKWSELPVELRSVRAAEAVEGEEVGLGEDDEITIEKRPASDLHTWNAARVAASARILLPMPPNSAIFVECCAPHRVSARRALASSYLAPSSAQTVEVKEPYRDHEVTTETIPENGKWIRRASFCGGTTKSEVGGASERTTYQAATTVKRKLDTSLEGHSDVAEDQASCIGREGGLRTKMSKGFGVLVNVGGVVRWRRDDRNDSRERDRVRSSPSERRERTDGVLATVERHKWWYLWMRA</sequence>
<evidence type="ECO:0000313" key="3">
    <source>
        <dbReference type="Proteomes" id="UP000521943"/>
    </source>
</evidence>
<accession>A0A8H6LWI8</accession>
<feature type="region of interest" description="Disordered" evidence="1">
    <location>
        <begin position="227"/>
        <end position="249"/>
    </location>
</feature>
<name>A0A8H6LWI8_9AGAR</name>
<comment type="caution">
    <text evidence="2">The sequence shown here is derived from an EMBL/GenBank/DDBJ whole genome shotgun (WGS) entry which is preliminary data.</text>
</comment>
<dbReference type="Proteomes" id="UP000521943">
    <property type="component" value="Unassembled WGS sequence"/>
</dbReference>
<organism evidence="2 3">
    <name type="scientific">Ephemerocybe angulata</name>
    <dbReference type="NCBI Taxonomy" id="980116"/>
    <lineage>
        <taxon>Eukaryota</taxon>
        <taxon>Fungi</taxon>
        <taxon>Dikarya</taxon>
        <taxon>Basidiomycota</taxon>
        <taxon>Agaricomycotina</taxon>
        <taxon>Agaricomycetes</taxon>
        <taxon>Agaricomycetidae</taxon>
        <taxon>Agaricales</taxon>
        <taxon>Agaricineae</taxon>
        <taxon>Psathyrellaceae</taxon>
        <taxon>Ephemerocybe</taxon>
    </lineage>
</organism>
<keyword evidence="3" id="KW-1185">Reference proteome</keyword>
<evidence type="ECO:0000256" key="1">
    <source>
        <dbReference type="SAM" id="MobiDB-lite"/>
    </source>
</evidence>
<gene>
    <name evidence="2" type="ORF">DFP72DRAFT_859014</name>
</gene>
<reference evidence="2 3" key="1">
    <citation type="submission" date="2020-07" db="EMBL/GenBank/DDBJ databases">
        <title>Comparative genomics of pyrophilous fungi reveals a link between fire events and developmental genes.</title>
        <authorList>
            <consortium name="DOE Joint Genome Institute"/>
            <person name="Steindorff A.S."/>
            <person name="Carver A."/>
            <person name="Calhoun S."/>
            <person name="Stillman K."/>
            <person name="Liu H."/>
            <person name="Lipzen A."/>
            <person name="Pangilinan J."/>
            <person name="Labutti K."/>
            <person name="Bruns T.D."/>
            <person name="Grigoriev I.V."/>
        </authorList>
    </citation>
    <scope>NUCLEOTIDE SEQUENCE [LARGE SCALE GENOMIC DNA]</scope>
    <source>
        <strain evidence="2 3">CBS 144469</strain>
    </source>
</reference>